<dbReference type="Proteomes" id="UP000018888">
    <property type="component" value="Unassembled WGS sequence"/>
</dbReference>
<evidence type="ECO:0000313" key="2">
    <source>
        <dbReference type="Proteomes" id="UP000018888"/>
    </source>
</evidence>
<protein>
    <submittedName>
        <fullName evidence="1">Uncharacterized protein</fullName>
    </submittedName>
</protein>
<organism evidence="1 2">
    <name type="scientific">Rhizophagus irregularis (strain DAOM 181602 / DAOM 197198 / MUCL 43194)</name>
    <name type="common">Arbuscular mycorrhizal fungus</name>
    <name type="synonym">Glomus intraradices</name>
    <dbReference type="NCBI Taxonomy" id="747089"/>
    <lineage>
        <taxon>Eukaryota</taxon>
        <taxon>Fungi</taxon>
        <taxon>Fungi incertae sedis</taxon>
        <taxon>Mucoromycota</taxon>
        <taxon>Glomeromycotina</taxon>
        <taxon>Glomeromycetes</taxon>
        <taxon>Glomerales</taxon>
        <taxon>Glomeraceae</taxon>
        <taxon>Rhizophagus</taxon>
    </lineage>
</organism>
<sequence length="56" mass="6811">METKHLSCYWHTLLYDYNNTNNGLPYQKRCKKFLELFQWINDARTQAASILNYYGM</sequence>
<keyword evidence="2" id="KW-1185">Reference proteome</keyword>
<reference evidence="1 2" key="2">
    <citation type="journal article" date="2018" name="New Phytol.">
        <title>High intraspecific genome diversity in the model arbuscular mycorrhizal symbiont Rhizophagus irregularis.</title>
        <authorList>
            <person name="Chen E.C.H."/>
            <person name="Morin E."/>
            <person name="Beaudet D."/>
            <person name="Noel J."/>
            <person name="Yildirir G."/>
            <person name="Ndikumana S."/>
            <person name="Charron P."/>
            <person name="St-Onge C."/>
            <person name="Giorgi J."/>
            <person name="Kruger M."/>
            <person name="Marton T."/>
            <person name="Ropars J."/>
            <person name="Grigoriev I.V."/>
            <person name="Hainaut M."/>
            <person name="Henrissat B."/>
            <person name="Roux C."/>
            <person name="Martin F."/>
            <person name="Corradi N."/>
        </authorList>
    </citation>
    <scope>NUCLEOTIDE SEQUENCE [LARGE SCALE GENOMIC DNA]</scope>
    <source>
        <strain evidence="1 2">DAOM 197198</strain>
    </source>
</reference>
<accession>A0A2P4PPE0</accession>
<dbReference type="EMBL" id="AUPC02000174">
    <property type="protein sequence ID" value="POG67251.1"/>
    <property type="molecule type" value="Genomic_DNA"/>
</dbReference>
<gene>
    <name evidence="1" type="ORF">GLOIN_2v1648907</name>
</gene>
<dbReference type="AlphaFoldDB" id="A0A2P4PPE0"/>
<feature type="non-terminal residue" evidence="1">
    <location>
        <position position="56"/>
    </location>
</feature>
<reference evidence="1 2" key="1">
    <citation type="journal article" date="2013" name="Proc. Natl. Acad. Sci. U.S.A.">
        <title>Genome of an arbuscular mycorrhizal fungus provides insight into the oldest plant symbiosis.</title>
        <authorList>
            <person name="Tisserant E."/>
            <person name="Malbreil M."/>
            <person name="Kuo A."/>
            <person name="Kohler A."/>
            <person name="Symeonidi A."/>
            <person name="Balestrini R."/>
            <person name="Charron P."/>
            <person name="Duensing N."/>
            <person name="Frei Dit Frey N."/>
            <person name="Gianinazzi-Pearson V."/>
            <person name="Gilbert L.B."/>
            <person name="Handa Y."/>
            <person name="Herr J.R."/>
            <person name="Hijri M."/>
            <person name="Koul R."/>
            <person name="Kawaguchi M."/>
            <person name="Krajinski F."/>
            <person name="Lammers P.J."/>
            <person name="Masclaux F.G."/>
            <person name="Murat C."/>
            <person name="Morin E."/>
            <person name="Ndikumana S."/>
            <person name="Pagni M."/>
            <person name="Petitpierre D."/>
            <person name="Requena N."/>
            <person name="Rosikiewicz P."/>
            <person name="Riley R."/>
            <person name="Saito K."/>
            <person name="San Clemente H."/>
            <person name="Shapiro H."/>
            <person name="van Tuinen D."/>
            <person name="Becard G."/>
            <person name="Bonfante P."/>
            <person name="Paszkowski U."/>
            <person name="Shachar-Hill Y.Y."/>
            <person name="Tuskan G.A."/>
            <person name="Young P.W."/>
            <person name="Sanders I.R."/>
            <person name="Henrissat B."/>
            <person name="Rensing S.A."/>
            <person name="Grigoriev I.V."/>
            <person name="Corradi N."/>
            <person name="Roux C."/>
            <person name="Martin F."/>
        </authorList>
    </citation>
    <scope>NUCLEOTIDE SEQUENCE [LARGE SCALE GENOMIC DNA]</scope>
    <source>
        <strain evidence="1 2">DAOM 197198</strain>
    </source>
</reference>
<comment type="caution">
    <text evidence="1">The sequence shown here is derived from an EMBL/GenBank/DDBJ whole genome shotgun (WGS) entry which is preliminary data.</text>
</comment>
<evidence type="ECO:0000313" key="1">
    <source>
        <dbReference type="EMBL" id="POG67251.1"/>
    </source>
</evidence>
<proteinExistence type="predicted"/>
<name>A0A2P4PPE0_RHIID</name>